<evidence type="ECO:0000313" key="1">
    <source>
        <dbReference type="EMBL" id="GAM75172.1"/>
    </source>
</evidence>
<comment type="caution">
    <text evidence="1">The sequence shown here is derived from an EMBL/GenBank/DDBJ whole genome shotgun (WGS) entry which is preliminary data.</text>
</comment>
<sequence length="45" mass="5179">MEKIKDIQGILAFLREAEQLKNTLRRAYTTKVGWRAQLNTVGDCV</sequence>
<proteinExistence type="predicted"/>
<dbReference type="Proteomes" id="UP000031666">
    <property type="component" value="Unassembled WGS sequence"/>
</dbReference>
<accession>A0A0B8QDW4</accession>
<reference evidence="1 2" key="1">
    <citation type="submission" date="2015-01" db="EMBL/GenBank/DDBJ databases">
        <title>Vibrio sp. C94 JCM 19241 whole genome shotgun sequence.</title>
        <authorList>
            <person name="Sawabe T."/>
            <person name="Meirelles P."/>
            <person name="Feng G."/>
            <person name="Sayaka M."/>
            <person name="Hattori M."/>
            <person name="Ohkuma M."/>
        </authorList>
    </citation>
    <scope>NUCLEOTIDE SEQUENCE [LARGE SCALE GENOMIC DNA]</scope>
    <source>
        <strain evidence="2">JCM 19241</strain>
    </source>
</reference>
<reference evidence="1 2" key="2">
    <citation type="submission" date="2015-01" db="EMBL/GenBank/DDBJ databases">
        <authorList>
            <consortium name="NBRP consortium"/>
            <person name="Sawabe T."/>
            <person name="Meirelles P."/>
            <person name="Feng G."/>
            <person name="Sayaka M."/>
            <person name="Hattori M."/>
            <person name="Ohkuma M."/>
        </authorList>
    </citation>
    <scope>NUCLEOTIDE SEQUENCE [LARGE SCALE GENOMIC DNA]</scope>
    <source>
        <strain evidence="2">JCM 19241</strain>
    </source>
</reference>
<evidence type="ECO:0000313" key="2">
    <source>
        <dbReference type="Proteomes" id="UP000031666"/>
    </source>
</evidence>
<dbReference type="AlphaFoldDB" id="A0A0B8QDW4"/>
<name>A0A0B8QDW4_9VIBR</name>
<organism evidence="1 2">
    <name type="scientific">Vibrio ishigakensis</name>
    <dbReference type="NCBI Taxonomy" id="1481914"/>
    <lineage>
        <taxon>Bacteria</taxon>
        <taxon>Pseudomonadati</taxon>
        <taxon>Pseudomonadota</taxon>
        <taxon>Gammaproteobacteria</taxon>
        <taxon>Vibrionales</taxon>
        <taxon>Vibrionaceae</taxon>
        <taxon>Vibrio</taxon>
    </lineage>
</organism>
<dbReference type="EMBL" id="BBSC01000003">
    <property type="protein sequence ID" value="GAM75172.1"/>
    <property type="molecule type" value="Genomic_DNA"/>
</dbReference>
<protein>
    <submittedName>
        <fullName evidence="1">Uncharacterized protein</fullName>
    </submittedName>
</protein>
<gene>
    <name evidence="1" type="ORF">JCM19241_1515</name>
</gene>